<dbReference type="FunFam" id="2.30.29.30:FF:000039">
    <property type="entry name" value="Tensin 1"/>
    <property type="match status" value="1"/>
</dbReference>
<keyword evidence="15" id="KW-1185">Reference proteome</keyword>
<proteinExistence type="inferred from homology"/>
<evidence type="ECO:0000256" key="9">
    <source>
        <dbReference type="SAM" id="MobiDB-lite"/>
    </source>
</evidence>
<dbReference type="CDD" id="cd01213">
    <property type="entry name" value="PTB_tensin"/>
    <property type="match status" value="1"/>
</dbReference>
<feature type="domain" description="SH2" evidence="11">
    <location>
        <begin position="638"/>
        <end position="749"/>
    </location>
</feature>
<keyword evidence="7 8" id="KW-0727">SH2 domain</keyword>
<dbReference type="SMART" id="SM00252">
    <property type="entry name" value="SH2"/>
    <property type="match status" value="1"/>
</dbReference>
<dbReference type="OMA" id="RQPENTT"/>
<keyword evidence="4" id="KW-0378">Hydrolase</keyword>
<dbReference type="Ensembl" id="ENSSTUT00000034064.1">
    <property type="protein sequence ID" value="ENSSTUP00000032603.1"/>
    <property type="gene ID" value="ENSSTUG00000013995.1"/>
</dbReference>
<dbReference type="Pfam" id="PF00017">
    <property type="entry name" value="SH2"/>
    <property type="match status" value="1"/>
</dbReference>
<dbReference type="SMART" id="SM00462">
    <property type="entry name" value="PTB"/>
    <property type="match status" value="1"/>
</dbReference>
<dbReference type="Proteomes" id="UP000472277">
    <property type="component" value="Chromosome 22"/>
</dbReference>
<dbReference type="InterPro" id="IPR033929">
    <property type="entry name" value="Tensin_PTB"/>
</dbReference>
<dbReference type="SUPFAM" id="SSF49562">
    <property type="entry name" value="C2 domain (Calcium/lipid-binding domain, CaLB)"/>
    <property type="match status" value="1"/>
</dbReference>
<evidence type="ECO:0000313" key="15">
    <source>
        <dbReference type="Proteomes" id="UP000472277"/>
    </source>
</evidence>
<dbReference type="InterPro" id="IPR006020">
    <property type="entry name" value="PTB/PI_dom"/>
</dbReference>
<dbReference type="SUPFAM" id="SSF52799">
    <property type="entry name" value="(Phosphotyrosine protein) phosphatases II"/>
    <property type="match status" value="1"/>
</dbReference>
<organism evidence="14 15">
    <name type="scientific">Salmo trutta</name>
    <name type="common">Brown trout</name>
    <dbReference type="NCBI Taxonomy" id="8032"/>
    <lineage>
        <taxon>Eukaryota</taxon>
        <taxon>Metazoa</taxon>
        <taxon>Chordata</taxon>
        <taxon>Craniata</taxon>
        <taxon>Vertebrata</taxon>
        <taxon>Euteleostomi</taxon>
        <taxon>Actinopterygii</taxon>
        <taxon>Neopterygii</taxon>
        <taxon>Teleostei</taxon>
        <taxon>Protacanthopterygii</taxon>
        <taxon>Salmoniformes</taxon>
        <taxon>Salmonidae</taxon>
        <taxon>Salmoninae</taxon>
        <taxon>Salmo</taxon>
    </lineage>
</organism>
<evidence type="ECO:0000259" key="13">
    <source>
        <dbReference type="PROSITE" id="PS51182"/>
    </source>
</evidence>
<evidence type="ECO:0000259" key="10">
    <source>
        <dbReference type="PROSITE" id="PS01179"/>
    </source>
</evidence>
<dbReference type="Gene3D" id="3.90.190.10">
    <property type="entry name" value="Protein tyrosine phosphatase superfamily"/>
    <property type="match status" value="1"/>
</dbReference>
<evidence type="ECO:0000259" key="12">
    <source>
        <dbReference type="PROSITE" id="PS51181"/>
    </source>
</evidence>
<dbReference type="SUPFAM" id="SSF55550">
    <property type="entry name" value="SH2 domain"/>
    <property type="match status" value="1"/>
</dbReference>
<feature type="domain" description="C2 tensin-type" evidence="13">
    <location>
        <begin position="167"/>
        <end position="298"/>
    </location>
</feature>
<evidence type="ECO:0000256" key="1">
    <source>
        <dbReference type="ARBA" id="ARBA00004246"/>
    </source>
</evidence>
<name>A0A673YDK3_SALTR</name>
<evidence type="ECO:0000313" key="14">
    <source>
        <dbReference type="Ensembl" id="ENSSTUP00000032603.1"/>
    </source>
</evidence>
<dbReference type="InterPro" id="IPR051484">
    <property type="entry name" value="Tensin_PTEN_phosphatase"/>
</dbReference>
<dbReference type="FunFam" id="3.30.505.10:FF:000002">
    <property type="entry name" value="Tensin 1"/>
    <property type="match status" value="1"/>
</dbReference>
<gene>
    <name evidence="14" type="primary">TNS3</name>
</gene>
<dbReference type="PROSITE" id="PS01179">
    <property type="entry name" value="PID"/>
    <property type="match status" value="1"/>
</dbReference>
<dbReference type="PANTHER" id="PTHR45734:SF5">
    <property type="entry name" value="TENSIN-3"/>
    <property type="match status" value="1"/>
</dbReference>
<dbReference type="SMART" id="SM01326">
    <property type="entry name" value="PTEN_C2"/>
    <property type="match status" value="1"/>
</dbReference>
<dbReference type="GO" id="GO:0004721">
    <property type="term" value="F:phosphoprotein phosphatase activity"/>
    <property type="evidence" value="ECO:0007669"/>
    <property type="project" value="UniProtKB-KW"/>
</dbReference>
<accession>A0A673YDK3</accession>
<dbReference type="GO" id="GO:0005925">
    <property type="term" value="C:focal adhesion"/>
    <property type="evidence" value="ECO:0007669"/>
    <property type="project" value="UniProtKB-SubCell"/>
</dbReference>
<protein>
    <submittedName>
        <fullName evidence="14">Tensin 3</fullName>
    </submittedName>
</protein>
<dbReference type="InterPro" id="IPR013625">
    <property type="entry name" value="PTB"/>
</dbReference>
<evidence type="ECO:0000259" key="11">
    <source>
        <dbReference type="PROSITE" id="PS50001"/>
    </source>
</evidence>
<dbReference type="Pfam" id="PF08416">
    <property type="entry name" value="PTB"/>
    <property type="match status" value="1"/>
</dbReference>
<reference evidence="14" key="1">
    <citation type="submission" date="2025-08" db="UniProtKB">
        <authorList>
            <consortium name="Ensembl"/>
        </authorList>
    </citation>
    <scope>IDENTIFICATION</scope>
</reference>
<evidence type="ECO:0000256" key="3">
    <source>
        <dbReference type="ARBA" id="ARBA00022553"/>
    </source>
</evidence>
<dbReference type="InParanoid" id="A0A673YDK3"/>
<evidence type="ECO:0000256" key="5">
    <source>
        <dbReference type="ARBA" id="ARBA00022912"/>
    </source>
</evidence>
<feature type="domain" description="Phosphatase tensin-type" evidence="12">
    <location>
        <begin position="1"/>
        <end position="162"/>
    </location>
</feature>
<dbReference type="AlphaFoldDB" id="A0A673YDK3"/>
<dbReference type="Gene3D" id="2.30.29.30">
    <property type="entry name" value="Pleckstrin-homology domain (PH domain)/Phosphotyrosine-binding domain (PTB)"/>
    <property type="match status" value="1"/>
</dbReference>
<dbReference type="InterPro" id="IPR035012">
    <property type="entry name" value="Tensin-like_SH2"/>
</dbReference>
<evidence type="ECO:0000256" key="7">
    <source>
        <dbReference type="ARBA" id="ARBA00022999"/>
    </source>
</evidence>
<keyword evidence="6" id="KW-0965">Cell junction</keyword>
<dbReference type="CDD" id="cd09927">
    <property type="entry name" value="SH2_Tensin_like"/>
    <property type="match status" value="1"/>
</dbReference>
<dbReference type="Gene3D" id="2.60.40.1110">
    <property type="match status" value="1"/>
</dbReference>
<dbReference type="InterPro" id="IPR036860">
    <property type="entry name" value="SH2_dom_sf"/>
</dbReference>
<evidence type="ECO:0000256" key="8">
    <source>
        <dbReference type="PROSITE-ProRule" id="PRU00191"/>
    </source>
</evidence>
<comment type="similarity">
    <text evidence="2">Belongs to the PTEN phosphatase protein family.</text>
</comment>
<reference evidence="14" key="2">
    <citation type="submission" date="2025-09" db="UniProtKB">
        <authorList>
            <consortium name="Ensembl"/>
        </authorList>
    </citation>
    <scope>IDENTIFICATION</scope>
</reference>
<dbReference type="PROSITE" id="PS50001">
    <property type="entry name" value="SH2"/>
    <property type="match status" value="1"/>
</dbReference>
<keyword evidence="5" id="KW-0904">Protein phosphatase</keyword>
<dbReference type="Pfam" id="PF10409">
    <property type="entry name" value="PTEN_C2"/>
    <property type="match status" value="1"/>
</dbReference>
<dbReference type="PANTHER" id="PTHR45734">
    <property type="entry name" value="TENSIN"/>
    <property type="match status" value="1"/>
</dbReference>
<evidence type="ECO:0000256" key="4">
    <source>
        <dbReference type="ARBA" id="ARBA00022801"/>
    </source>
</evidence>
<dbReference type="InterPro" id="IPR035892">
    <property type="entry name" value="C2_domain_sf"/>
</dbReference>
<keyword evidence="3" id="KW-0597">Phosphoprotein</keyword>
<dbReference type="InterPro" id="IPR029021">
    <property type="entry name" value="Prot-tyrosine_phosphatase-like"/>
</dbReference>
<comment type="subcellular location">
    <subcellularLocation>
        <location evidence="1">Cell junction</location>
        <location evidence="1">Focal adhesion</location>
    </subcellularLocation>
</comment>
<feature type="domain" description="PID" evidence="10">
    <location>
        <begin position="780"/>
        <end position="905"/>
    </location>
</feature>
<dbReference type="PROSITE" id="PS51182">
    <property type="entry name" value="C2_TENSIN"/>
    <property type="match status" value="1"/>
</dbReference>
<evidence type="ECO:0000256" key="6">
    <source>
        <dbReference type="ARBA" id="ARBA00022949"/>
    </source>
</evidence>
<feature type="region of interest" description="Disordered" evidence="9">
    <location>
        <begin position="424"/>
        <end position="443"/>
    </location>
</feature>
<dbReference type="GeneTree" id="ENSGT00940000156328"/>
<dbReference type="InterPro" id="IPR000980">
    <property type="entry name" value="SH2"/>
</dbReference>
<sequence length="912" mass="99136">MEEGYRIDLDYITERIIIVSFPQACPDQTYRQNLRDITQMLKSKHGHNYMVINLSEKNDSLTQMNPKVLDTGWLDLLAPSMEQMCGVCKTMENWLHSHTQHVLVMHCRCRPGSRLNMCVLLSADLGLDHFAMRRFYNDKVSSLMTPSQKRYVWMFSSLLRGVMNMDHSPLFLLCVVLHGVPNINSVGGCGLFLRVYQSLQVVCTSAVYHVRAVQTDRVYFVLQPAQLLKGDIMVVCYNKNHQTASREVIFRLQFHTGIIHGRPLLFPKEDLDTAYIGTVVGSGHWQNGPSVIVDYDTWDPLVRRDSYEYISPEGLALPRSPGPADGNLYARVRKGSSDEGAPFHLATSCPIPSDLKLSVSKESGLSIASQRTGGITALSPRRGPSQDELIQLRRLLSGVGLEPAQPHLEDMTDLPASCNAAREMEGDEAGLGQPVKASPSERESDILYDDEVSPEASIGSFSSESIPEAQGLVQSGSGYSTPSTQSWVQQQQIVVWGQDSPVDTLSLIGPNTLGLEGSGDLSRDERNKGYQSQGDLASLLLGNGGLGLEHSLLKAVEGLGGLDLGLNLGLDLGLGEGRLGGLPPLLPEKRVPGLGLGGSTSHSFSGFSSPHSGSSLSIPFPSAMTPDPLMTSDHLKGLSAGGVAPSPGSAITMLKDREPGSFVVRDSHSFRGAYGLAMKVATPPPSVLTQSKKGDLSNELVRHFLIECTQKGVRLKGCPNEPYFGSLTALVCQHSITPLALPCKLIIPDRDPLEETSEPSTQSATNSAAELLKQGAACNVWFLGSVELESLTGYQAVQKAARLILAMDPPSTSTVVHFKVSAQGITLTDNQRKLFFRRHYTANTVIFCALDPQERKWTRDGCSSAKIFGFVARKSMNGTENVCHLFAEHDPEQPASAIVNFVSKVMIGSPKK</sequence>
<evidence type="ECO:0000256" key="2">
    <source>
        <dbReference type="ARBA" id="ARBA00007881"/>
    </source>
</evidence>
<dbReference type="Gene3D" id="3.30.505.10">
    <property type="entry name" value="SH2 domain"/>
    <property type="match status" value="1"/>
</dbReference>
<dbReference type="PROSITE" id="PS51181">
    <property type="entry name" value="PPASE_TENSIN"/>
    <property type="match status" value="1"/>
</dbReference>
<dbReference type="InterPro" id="IPR011993">
    <property type="entry name" value="PH-like_dom_sf"/>
</dbReference>
<dbReference type="SUPFAM" id="SSF50729">
    <property type="entry name" value="PH domain-like"/>
    <property type="match status" value="1"/>
</dbReference>
<dbReference type="InterPro" id="IPR029023">
    <property type="entry name" value="Tensin_phosphatase"/>
</dbReference>
<dbReference type="InterPro" id="IPR014020">
    <property type="entry name" value="Tensin_C2-dom"/>
</dbReference>